<dbReference type="EMBL" id="JASPKY010000058">
    <property type="protein sequence ID" value="KAK9744394.1"/>
    <property type="molecule type" value="Genomic_DNA"/>
</dbReference>
<gene>
    <name evidence="1" type="ORF">QE152_g7754</name>
</gene>
<organism evidence="1 2">
    <name type="scientific">Popillia japonica</name>
    <name type="common">Japanese beetle</name>
    <dbReference type="NCBI Taxonomy" id="7064"/>
    <lineage>
        <taxon>Eukaryota</taxon>
        <taxon>Metazoa</taxon>
        <taxon>Ecdysozoa</taxon>
        <taxon>Arthropoda</taxon>
        <taxon>Hexapoda</taxon>
        <taxon>Insecta</taxon>
        <taxon>Pterygota</taxon>
        <taxon>Neoptera</taxon>
        <taxon>Endopterygota</taxon>
        <taxon>Coleoptera</taxon>
        <taxon>Polyphaga</taxon>
        <taxon>Scarabaeiformia</taxon>
        <taxon>Scarabaeidae</taxon>
        <taxon>Rutelinae</taxon>
        <taxon>Popillia</taxon>
    </lineage>
</organism>
<accession>A0AAW1M7Z0</accession>
<proteinExistence type="predicted"/>
<reference evidence="1 2" key="1">
    <citation type="journal article" date="2024" name="BMC Genomics">
        <title>De novo assembly and annotation of Popillia japonica's genome with initial clues to its potential as an invasive pest.</title>
        <authorList>
            <person name="Cucini C."/>
            <person name="Boschi S."/>
            <person name="Funari R."/>
            <person name="Cardaioli E."/>
            <person name="Iannotti N."/>
            <person name="Marturano G."/>
            <person name="Paoli F."/>
            <person name="Bruttini M."/>
            <person name="Carapelli A."/>
            <person name="Frati F."/>
            <person name="Nardi F."/>
        </authorList>
    </citation>
    <scope>NUCLEOTIDE SEQUENCE [LARGE SCALE GENOMIC DNA]</scope>
    <source>
        <strain evidence="1">DMR45628</strain>
    </source>
</reference>
<protein>
    <submittedName>
        <fullName evidence="1">Uncharacterized protein</fullName>
    </submittedName>
</protein>
<name>A0AAW1M7Z0_POPJA</name>
<evidence type="ECO:0000313" key="2">
    <source>
        <dbReference type="Proteomes" id="UP001458880"/>
    </source>
</evidence>
<evidence type="ECO:0000313" key="1">
    <source>
        <dbReference type="EMBL" id="KAK9744394.1"/>
    </source>
</evidence>
<keyword evidence="2" id="KW-1185">Reference proteome</keyword>
<dbReference type="Proteomes" id="UP001458880">
    <property type="component" value="Unassembled WGS sequence"/>
</dbReference>
<dbReference type="AlphaFoldDB" id="A0AAW1M7Z0"/>
<sequence length="70" mass="7847">MRRGTRTADDDVNIGTILRIKREPAIVCDFLENVTFLVAAGTSRRRKTFCGVANKFLGAKVSQYELRENG</sequence>
<comment type="caution">
    <text evidence="1">The sequence shown here is derived from an EMBL/GenBank/DDBJ whole genome shotgun (WGS) entry which is preliminary data.</text>
</comment>